<dbReference type="SUPFAM" id="SSF52540">
    <property type="entry name" value="P-loop containing nucleoside triphosphate hydrolases"/>
    <property type="match status" value="1"/>
</dbReference>
<evidence type="ECO:0000313" key="5">
    <source>
        <dbReference type="Proteomes" id="UP000705379"/>
    </source>
</evidence>
<name>A0A944CBS3_9HYPH</name>
<evidence type="ECO:0000256" key="2">
    <source>
        <dbReference type="ARBA" id="ARBA00022679"/>
    </source>
</evidence>
<evidence type="ECO:0000259" key="3">
    <source>
        <dbReference type="Pfam" id="PF00685"/>
    </source>
</evidence>
<evidence type="ECO:0000256" key="1">
    <source>
        <dbReference type="ARBA" id="ARBA00005771"/>
    </source>
</evidence>
<dbReference type="GO" id="GO:0008146">
    <property type="term" value="F:sulfotransferase activity"/>
    <property type="evidence" value="ECO:0007669"/>
    <property type="project" value="InterPro"/>
</dbReference>
<dbReference type="AlphaFoldDB" id="A0A944CBS3"/>
<evidence type="ECO:0000313" key="4">
    <source>
        <dbReference type="EMBL" id="MBS8260159.1"/>
    </source>
</evidence>
<dbReference type="InterPro" id="IPR000863">
    <property type="entry name" value="Sulfotransferase_dom"/>
</dbReference>
<dbReference type="EMBL" id="QTKU01000002">
    <property type="protein sequence ID" value="MBS8260159.1"/>
    <property type="molecule type" value="Genomic_DNA"/>
</dbReference>
<keyword evidence="2" id="KW-0808">Transferase</keyword>
<dbReference type="RefSeq" id="WP_213215780.1">
    <property type="nucleotide sequence ID" value="NZ_QTKU01000002.1"/>
</dbReference>
<feature type="domain" description="Sulfotransferase" evidence="3">
    <location>
        <begin position="50"/>
        <end position="271"/>
    </location>
</feature>
<proteinExistence type="inferred from homology"/>
<dbReference type="Pfam" id="PF00685">
    <property type="entry name" value="Sulfotransfer_1"/>
    <property type="match status" value="1"/>
</dbReference>
<dbReference type="InterPro" id="IPR027417">
    <property type="entry name" value="P-loop_NTPase"/>
</dbReference>
<comment type="caution">
    <text evidence="4">The sequence shown here is derived from an EMBL/GenBank/DDBJ whole genome shotgun (WGS) entry which is preliminary data.</text>
</comment>
<comment type="similarity">
    <text evidence="1">Belongs to the sulfotransferase 1 family.</text>
</comment>
<organism evidence="4 5">
    <name type="scientific">Roseibium polysiphoniae</name>
    <dbReference type="NCBI Taxonomy" id="2571221"/>
    <lineage>
        <taxon>Bacteria</taxon>
        <taxon>Pseudomonadati</taxon>
        <taxon>Pseudomonadota</taxon>
        <taxon>Alphaproteobacteria</taxon>
        <taxon>Hyphomicrobiales</taxon>
        <taxon>Stappiaceae</taxon>
        <taxon>Roseibium</taxon>
    </lineage>
</organism>
<gene>
    <name evidence="4" type="ORF">DYI23_08015</name>
</gene>
<dbReference type="PANTHER" id="PTHR11783">
    <property type="entry name" value="SULFOTRANSFERASE SULT"/>
    <property type="match status" value="1"/>
</dbReference>
<dbReference type="Gene3D" id="3.40.50.300">
    <property type="entry name" value="P-loop containing nucleotide triphosphate hydrolases"/>
    <property type="match status" value="1"/>
</dbReference>
<reference evidence="4" key="2">
    <citation type="journal article" date="2021" name="Microorganisms">
        <title>Bacterial Dimethylsulfoniopropionate Biosynthesis in the East China Sea.</title>
        <authorList>
            <person name="Liu J."/>
            <person name="Zhang Y."/>
            <person name="Liu J."/>
            <person name="Zhong H."/>
            <person name="Williams B.T."/>
            <person name="Zheng Y."/>
            <person name="Curson A.R.J."/>
            <person name="Sun C."/>
            <person name="Sun H."/>
            <person name="Song D."/>
            <person name="Wagner Mackenzie B."/>
            <person name="Bermejo Martinez A."/>
            <person name="Todd J.D."/>
            <person name="Zhang X.H."/>
        </authorList>
    </citation>
    <scope>NUCLEOTIDE SEQUENCE</scope>
    <source>
        <strain evidence="4">AESS21</strain>
    </source>
</reference>
<dbReference type="Proteomes" id="UP000705379">
    <property type="component" value="Unassembled WGS sequence"/>
</dbReference>
<accession>A0A944CBS3</accession>
<protein>
    <recommendedName>
        <fullName evidence="3">Sulfotransferase domain-containing protein</fullName>
    </recommendedName>
</protein>
<sequence>MKIIPVGSSNKLLPTMKNIYFAARTFRKIRKKTRFIADHISQIEKDGFDEPIVVVGYPKSGNTWLTRLIADTLNCPSKGYAGIPCNHDIAVEGDDRASNRFLLKSHHVRASWDRVRNPRVKMISIVRDPRDVAASGAHYHFHNQPGAAADMVSLMTTERHGHYWNRRSWAGYVDDFLAAGIPLIRYEDLLADTEASLARLLTDAGLDFDPGRLAKAVENQSFDKARARYFEAGNADRIRHMRSGRVGSHAEELPPQEVSRLSRALAPTMVDLGYLR</sequence>
<reference evidence="4" key="1">
    <citation type="submission" date="2018-08" db="EMBL/GenBank/DDBJ databases">
        <authorList>
            <person name="Jin W."/>
            <person name="Wang H."/>
            <person name="Yang Y."/>
            <person name="Li M."/>
            <person name="Liu J."/>
        </authorList>
    </citation>
    <scope>NUCLEOTIDE SEQUENCE</scope>
    <source>
        <strain evidence="4">AESS21</strain>
    </source>
</reference>